<proteinExistence type="predicted"/>
<protein>
    <submittedName>
        <fullName evidence="2">Uncharacterized protein</fullName>
    </submittedName>
</protein>
<sequence length="32" mass="3579">QDKVDAPYDAFCSFSIVHVFCSFLVGVDIRTV</sequence>
<feature type="transmembrane region" description="Helical" evidence="1">
    <location>
        <begin position="6"/>
        <end position="27"/>
    </location>
</feature>
<evidence type="ECO:0000313" key="2">
    <source>
        <dbReference type="EMBL" id="GAI19236.1"/>
    </source>
</evidence>
<evidence type="ECO:0000256" key="1">
    <source>
        <dbReference type="SAM" id="Phobius"/>
    </source>
</evidence>
<reference evidence="2" key="1">
    <citation type="journal article" date="2014" name="Front. Microbiol.">
        <title>High frequency of phylogenetically diverse reductive dehalogenase-homologous genes in deep subseafloor sedimentary metagenomes.</title>
        <authorList>
            <person name="Kawai M."/>
            <person name="Futagami T."/>
            <person name="Toyoda A."/>
            <person name="Takaki Y."/>
            <person name="Nishi S."/>
            <person name="Hori S."/>
            <person name="Arai W."/>
            <person name="Tsubouchi T."/>
            <person name="Morono Y."/>
            <person name="Uchiyama I."/>
            <person name="Ito T."/>
            <person name="Fujiyama A."/>
            <person name="Inagaki F."/>
            <person name="Takami H."/>
        </authorList>
    </citation>
    <scope>NUCLEOTIDE SEQUENCE</scope>
    <source>
        <strain evidence="2">Expedition CK06-06</strain>
    </source>
</reference>
<keyword evidence="1" id="KW-0472">Membrane</keyword>
<keyword evidence="1" id="KW-0812">Transmembrane</keyword>
<dbReference type="AlphaFoldDB" id="X1MME4"/>
<accession>X1MME4</accession>
<comment type="caution">
    <text evidence="2">The sequence shown here is derived from an EMBL/GenBank/DDBJ whole genome shotgun (WGS) entry which is preliminary data.</text>
</comment>
<dbReference type="EMBL" id="BARV01018349">
    <property type="protein sequence ID" value="GAI19236.1"/>
    <property type="molecule type" value="Genomic_DNA"/>
</dbReference>
<gene>
    <name evidence="2" type="ORF">S06H3_31052</name>
</gene>
<name>X1MME4_9ZZZZ</name>
<feature type="non-terminal residue" evidence="2">
    <location>
        <position position="1"/>
    </location>
</feature>
<keyword evidence="1" id="KW-1133">Transmembrane helix</keyword>
<organism evidence="2">
    <name type="scientific">marine sediment metagenome</name>
    <dbReference type="NCBI Taxonomy" id="412755"/>
    <lineage>
        <taxon>unclassified sequences</taxon>
        <taxon>metagenomes</taxon>
        <taxon>ecological metagenomes</taxon>
    </lineage>
</organism>